<organism evidence="2 3">
    <name type="scientific">Auritidibacter ignavus</name>
    <dbReference type="NCBI Taxonomy" id="678932"/>
    <lineage>
        <taxon>Bacteria</taxon>
        <taxon>Bacillati</taxon>
        <taxon>Actinomycetota</taxon>
        <taxon>Actinomycetes</taxon>
        <taxon>Micrococcales</taxon>
        <taxon>Micrococcaceae</taxon>
        <taxon>Auritidibacter</taxon>
    </lineage>
</organism>
<keyword evidence="3" id="KW-1185">Reference proteome</keyword>
<dbReference type="EMBL" id="CP122566">
    <property type="protein sequence ID" value="WGH93870.1"/>
    <property type="molecule type" value="Genomic_DNA"/>
</dbReference>
<evidence type="ECO:0000256" key="1">
    <source>
        <dbReference type="SAM" id="MobiDB-lite"/>
    </source>
</evidence>
<feature type="region of interest" description="Disordered" evidence="1">
    <location>
        <begin position="1"/>
        <end position="88"/>
    </location>
</feature>
<sequence length="221" mass="24439">MSDNTTNTSEHQTTTEDASQDTTTGQQEQAQTQDTGQHHNADTDQNQTHPWDNPDTAKAEIERLRRENARDRTTSRDNAAQQAREEISQQIGKALGIIDDTDSAPDPAKLTEQVEQARNRERQAIIELAVHRSAIKHGADPEALLDSRAFINKLGDLDPTGENFAETIETTIADAVDNNPRLRSAGQVPNRSGGELNNGQKEAQKKTPEQLADLIRGKNRF</sequence>
<feature type="compositionally biased region" description="Low complexity" evidence="1">
    <location>
        <begin position="1"/>
        <end position="35"/>
    </location>
</feature>
<protein>
    <submittedName>
        <fullName evidence="2">Uncharacterized protein</fullName>
    </submittedName>
</protein>
<feature type="region of interest" description="Disordered" evidence="1">
    <location>
        <begin position="175"/>
        <end position="221"/>
    </location>
</feature>
<dbReference type="Proteomes" id="UP001224674">
    <property type="component" value="Chromosome"/>
</dbReference>
<dbReference type="AlphaFoldDB" id="A0AAJ6DCP3"/>
<evidence type="ECO:0000313" key="2">
    <source>
        <dbReference type="EMBL" id="WGH93870.1"/>
    </source>
</evidence>
<dbReference type="RefSeq" id="WP_279675153.1">
    <property type="nucleotide sequence ID" value="NZ_CP122566.1"/>
</dbReference>
<gene>
    <name evidence="2" type="ORF">QDX21_03465</name>
</gene>
<feature type="compositionally biased region" description="Basic and acidic residues" evidence="1">
    <location>
        <begin position="55"/>
        <end position="75"/>
    </location>
</feature>
<proteinExistence type="predicted"/>
<name>A0AAJ6DCP3_9MICC</name>
<evidence type="ECO:0000313" key="3">
    <source>
        <dbReference type="Proteomes" id="UP001224674"/>
    </source>
</evidence>
<accession>A0AAJ6DCP3</accession>
<feature type="compositionally biased region" description="Polar residues" evidence="1">
    <location>
        <begin position="187"/>
        <end position="201"/>
    </location>
</feature>
<reference evidence="2 3" key="1">
    <citation type="submission" date="2023-03" db="EMBL/GenBank/DDBJ databases">
        <title>Complete genome sequences of several Auritidibacter ignavus strains isolated from ear infections.</title>
        <authorList>
            <person name="Baehr T."/>
            <person name="Baumhoegger A.M."/>
        </authorList>
    </citation>
    <scope>NUCLEOTIDE SEQUENCE [LARGE SCALE GENOMIC DNA]</scope>
    <source>
        <strain evidence="2 3">BABAE-6</strain>
    </source>
</reference>